<accession>A0ABR7MZF5</accession>
<organism evidence="2 3">
    <name type="scientific">Jutongia huaianensis</name>
    <dbReference type="NCBI Taxonomy" id="2763668"/>
    <lineage>
        <taxon>Bacteria</taxon>
        <taxon>Bacillati</taxon>
        <taxon>Bacillota</taxon>
        <taxon>Clostridia</taxon>
        <taxon>Lachnospirales</taxon>
        <taxon>Lachnospiraceae</taxon>
        <taxon>Jutongia</taxon>
    </lineage>
</organism>
<dbReference type="Proteomes" id="UP000606193">
    <property type="component" value="Unassembled WGS sequence"/>
</dbReference>
<proteinExistence type="predicted"/>
<evidence type="ECO:0000313" key="2">
    <source>
        <dbReference type="EMBL" id="MBC8561624.1"/>
    </source>
</evidence>
<protein>
    <recommendedName>
        <fullName evidence="4">Gustatory receptor</fullName>
    </recommendedName>
</protein>
<keyword evidence="1" id="KW-0812">Transmembrane</keyword>
<reference evidence="2 3" key="1">
    <citation type="submission" date="2020-08" db="EMBL/GenBank/DDBJ databases">
        <title>Genome public.</title>
        <authorList>
            <person name="Liu C."/>
            <person name="Sun Q."/>
        </authorList>
    </citation>
    <scope>NUCLEOTIDE SEQUENCE [LARGE SCALE GENOMIC DNA]</scope>
    <source>
        <strain evidence="2 3">NSJ-37</strain>
    </source>
</reference>
<sequence>MVNEEKLRIMVNLARYEQEPLHTELKEAGYYRIDYIRSHLLVTLWSYSVAYVLVLFLIALYHFEYLLSKVRLPEIGSLAAGALAVYLLILLGCAFFTVIIYSAKYHRIQNKRRAYLAELKKMELFYEQSREVSGE</sequence>
<name>A0ABR7MZF5_9FIRM</name>
<keyword evidence="1" id="KW-1133">Transmembrane helix</keyword>
<feature type="transmembrane region" description="Helical" evidence="1">
    <location>
        <begin position="40"/>
        <end position="63"/>
    </location>
</feature>
<keyword evidence="3" id="KW-1185">Reference proteome</keyword>
<dbReference type="EMBL" id="JACRSX010000002">
    <property type="protein sequence ID" value="MBC8561624.1"/>
    <property type="molecule type" value="Genomic_DNA"/>
</dbReference>
<feature type="transmembrane region" description="Helical" evidence="1">
    <location>
        <begin position="83"/>
        <end position="103"/>
    </location>
</feature>
<evidence type="ECO:0000313" key="3">
    <source>
        <dbReference type="Proteomes" id="UP000606193"/>
    </source>
</evidence>
<evidence type="ECO:0000256" key="1">
    <source>
        <dbReference type="SAM" id="Phobius"/>
    </source>
</evidence>
<gene>
    <name evidence="2" type="ORF">H8704_03100</name>
</gene>
<comment type="caution">
    <text evidence="2">The sequence shown here is derived from an EMBL/GenBank/DDBJ whole genome shotgun (WGS) entry which is preliminary data.</text>
</comment>
<dbReference type="RefSeq" id="WP_118678993.1">
    <property type="nucleotide sequence ID" value="NZ_JACRSX010000002.1"/>
</dbReference>
<keyword evidence="1" id="KW-0472">Membrane</keyword>
<evidence type="ECO:0008006" key="4">
    <source>
        <dbReference type="Google" id="ProtNLM"/>
    </source>
</evidence>